<evidence type="ECO:0000313" key="3">
    <source>
        <dbReference type="Proteomes" id="UP001061361"/>
    </source>
</evidence>
<sequence>MAVTFGFDTATSIGSDPTSKGDSFVFNLADITLKMNGRSWTELAPFRIATEVFVYMTDGVLEKMWLSFANNFGSPFRGYEQEAYLYAELFDVGSFRVSGDFRDEEWANWESTKSDEARISGILTTAPTPIPGAIWLLGSGLVGLVGLRRRMKK</sequence>
<gene>
    <name evidence="2" type="ORF">JCM14722_29950</name>
</gene>
<keyword evidence="1" id="KW-0472">Membrane</keyword>
<keyword evidence="1" id="KW-0812">Transmembrane</keyword>
<evidence type="ECO:0008006" key="4">
    <source>
        <dbReference type="Google" id="ProtNLM"/>
    </source>
</evidence>
<dbReference type="EMBL" id="AP026708">
    <property type="protein sequence ID" value="BDQ35453.1"/>
    <property type="molecule type" value="Genomic_DNA"/>
</dbReference>
<accession>A0ABN6RZL8</accession>
<reference evidence="2" key="1">
    <citation type="submission" date="2022-08" db="EMBL/GenBank/DDBJ databases">
        <title>Genome Sequence of the sulphate-reducing bacterium, Pseudodesulfovibrio portus JCM14722.</title>
        <authorList>
            <person name="Kondo R."/>
            <person name="Kataoka T."/>
        </authorList>
    </citation>
    <scope>NUCLEOTIDE SEQUENCE</scope>
    <source>
        <strain evidence="2">JCM 14722</strain>
    </source>
</reference>
<evidence type="ECO:0000256" key="1">
    <source>
        <dbReference type="SAM" id="Phobius"/>
    </source>
</evidence>
<evidence type="ECO:0000313" key="2">
    <source>
        <dbReference type="EMBL" id="BDQ35453.1"/>
    </source>
</evidence>
<keyword evidence="3" id="KW-1185">Reference proteome</keyword>
<proteinExistence type="predicted"/>
<dbReference type="Proteomes" id="UP001061361">
    <property type="component" value="Chromosome"/>
</dbReference>
<name>A0ABN6RZL8_9BACT</name>
<feature type="transmembrane region" description="Helical" evidence="1">
    <location>
        <begin position="130"/>
        <end position="147"/>
    </location>
</feature>
<keyword evidence="1" id="KW-1133">Transmembrane helix</keyword>
<organism evidence="2 3">
    <name type="scientific">Pseudodesulfovibrio portus</name>
    <dbReference type="NCBI Taxonomy" id="231439"/>
    <lineage>
        <taxon>Bacteria</taxon>
        <taxon>Pseudomonadati</taxon>
        <taxon>Thermodesulfobacteriota</taxon>
        <taxon>Desulfovibrionia</taxon>
        <taxon>Desulfovibrionales</taxon>
        <taxon>Desulfovibrionaceae</taxon>
    </lineage>
</organism>
<protein>
    <recommendedName>
        <fullName evidence="4">VPLPA-CTERM sorting domain-containing protein</fullName>
    </recommendedName>
</protein>